<dbReference type="AlphaFoldDB" id="Q08S88"/>
<name>Q08S88_STIAD</name>
<proteinExistence type="predicted"/>
<evidence type="ECO:0000313" key="1">
    <source>
        <dbReference type="EMBL" id="EAU63339.1"/>
    </source>
</evidence>
<organism evidence="1 2">
    <name type="scientific">Stigmatella aurantiaca (strain DW4/3-1)</name>
    <dbReference type="NCBI Taxonomy" id="378806"/>
    <lineage>
        <taxon>Bacteria</taxon>
        <taxon>Pseudomonadati</taxon>
        <taxon>Myxococcota</taxon>
        <taxon>Myxococcia</taxon>
        <taxon>Myxococcales</taxon>
        <taxon>Cystobacterineae</taxon>
        <taxon>Archangiaceae</taxon>
        <taxon>Stigmatella</taxon>
    </lineage>
</organism>
<gene>
    <name evidence="1" type="ORF">STIAU_6694</name>
</gene>
<dbReference type="EMBL" id="AAMD01000168">
    <property type="protein sequence ID" value="EAU63339.1"/>
    <property type="molecule type" value="Genomic_DNA"/>
</dbReference>
<reference evidence="1 2" key="1">
    <citation type="submission" date="2006-04" db="EMBL/GenBank/DDBJ databases">
        <authorList>
            <person name="Nierman W.C."/>
        </authorList>
    </citation>
    <scope>NUCLEOTIDE SEQUENCE [LARGE SCALE GENOMIC DNA]</scope>
    <source>
        <strain evidence="1 2">DW4/3-1</strain>
    </source>
</reference>
<evidence type="ECO:0000313" key="2">
    <source>
        <dbReference type="Proteomes" id="UP000032702"/>
    </source>
</evidence>
<comment type="caution">
    <text evidence="1">The sequence shown here is derived from an EMBL/GenBank/DDBJ whole genome shotgun (WGS) entry which is preliminary data.</text>
</comment>
<protein>
    <submittedName>
        <fullName evidence="1">Uncharacterized protein</fullName>
    </submittedName>
</protein>
<dbReference type="Proteomes" id="UP000032702">
    <property type="component" value="Unassembled WGS sequence"/>
</dbReference>
<sequence>MFLPTPEASMTSPLTFYTAVKQDAESQQKMQQIQAAIPTMRDALINSKIVHFARFVAVPNPGGQGVQAMMVITEFDESMDSYVEFFFNDPSINKAFTLIAEVSVNPPALPLNLNDFINWVARNNLSKTDDSMFSAYTQSVAQILNKFSAGA</sequence>
<accession>Q08S88</accession>